<dbReference type="InterPro" id="IPR014777">
    <property type="entry name" value="4pyrrole_Mease_sub1"/>
</dbReference>
<dbReference type="NCBIfam" id="TIGR01469">
    <property type="entry name" value="cobA_cysG_Cterm"/>
    <property type="match status" value="1"/>
</dbReference>
<dbReference type="GO" id="GO:0004851">
    <property type="term" value="F:uroporphyrin-III C-methyltransferase activity"/>
    <property type="evidence" value="ECO:0007669"/>
    <property type="project" value="UniProtKB-EC"/>
</dbReference>
<dbReference type="Gene3D" id="3.40.1010.10">
    <property type="entry name" value="Cobalt-precorrin-4 Transmethylase, Domain 1"/>
    <property type="match status" value="1"/>
</dbReference>
<evidence type="ECO:0000256" key="1">
    <source>
        <dbReference type="ARBA" id="ARBA00012162"/>
    </source>
</evidence>
<dbReference type="EMBL" id="JBHSOZ010000009">
    <property type="protein sequence ID" value="MFC5714022.1"/>
    <property type="molecule type" value="Genomic_DNA"/>
</dbReference>
<feature type="domain" description="Tetrapyrrole methylase" evidence="7">
    <location>
        <begin position="6"/>
        <end position="217"/>
    </location>
</feature>
<dbReference type="PROSITE" id="PS00839">
    <property type="entry name" value="SUMT_1"/>
    <property type="match status" value="1"/>
</dbReference>
<dbReference type="PANTHER" id="PTHR45790:SF3">
    <property type="entry name" value="S-ADENOSYL-L-METHIONINE-DEPENDENT UROPORPHYRINOGEN III METHYLTRANSFERASE, CHLOROPLASTIC"/>
    <property type="match status" value="1"/>
</dbReference>
<dbReference type="InterPro" id="IPR003043">
    <property type="entry name" value="Uropor_MeTrfase_CS"/>
</dbReference>
<evidence type="ECO:0000256" key="2">
    <source>
        <dbReference type="ARBA" id="ARBA00022603"/>
    </source>
</evidence>
<keyword evidence="3 6" id="KW-0808">Transferase</keyword>
<accession>A0ABW0YTD8</accession>
<dbReference type="InterPro" id="IPR035996">
    <property type="entry name" value="4pyrrol_Methylase_sf"/>
</dbReference>
<keyword evidence="4" id="KW-0949">S-adenosyl-L-methionine</keyword>
<dbReference type="NCBIfam" id="NF004790">
    <property type="entry name" value="PRK06136.1"/>
    <property type="match status" value="1"/>
</dbReference>
<keyword evidence="2 6" id="KW-0489">Methyltransferase</keyword>
<dbReference type="PROSITE" id="PS00840">
    <property type="entry name" value="SUMT_2"/>
    <property type="match status" value="1"/>
</dbReference>
<evidence type="ECO:0000313" key="8">
    <source>
        <dbReference type="EMBL" id="MFC5714022.1"/>
    </source>
</evidence>
<keyword evidence="5" id="KW-0627">Porphyrin biosynthesis</keyword>
<comment type="caution">
    <text evidence="8">The sequence shown here is derived from an EMBL/GenBank/DDBJ whole genome shotgun (WGS) entry which is preliminary data.</text>
</comment>
<evidence type="ECO:0000256" key="4">
    <source>
        <dbReference type="ARBA" id="ARBA00022691"/>
    </source>
</evidence>
<dbReference type="Gene3D" id="3.30.950.10">
    <property type="entry name" value="Methyltransferase, Cobalt-precorrin-4 Transmethylase, Domain 2"/>
    <property type="match status" value="1"/>
</dbReference>
<evidence type="ECO:0000256" key="3">
    <source>
        <dbReference type="ARBA" id="ARBA00022679"/>
    </source>
</evidence>
<name>A0ABW0YTD8_9BACI</name>
<protein>
    <recommendedName>
        <fullName evidence="1">uroporphyrinogen-III C-methyltransferase</fullName>
        <ecNumber evidence="1">2.1.1.107</ecNumber>
    </recommendedName>
</protein>
<comment type="similarity">
    <text evidence="6">Belongs to the precorrin methyltransferase family.</text>
</comment>
<dbReference type="GO" id="GO:0032259">
    <property type="term" value="P:methylation"/>
    <property type="evidence" value="ECO:0007669"/>
    <property type="project" value="UniProtKB-KW"/>
</dbReference>
<dbReference type="PANTHER" id="PTHR45790">
    <property type="entry name" value="SIROHEME SYNTHASE-RELATED"/>
    <property type="match status" value="1"/>
</dbReference>
<dbReference type="InterPro" id="IPR050161">
    <property type="entry name" value="Siro_Cobalamin_biosynth"/>
</dbReference>
<evidence type="ECO:0000256" key="5">
    <source>
        <dbReference type="ARBA" id="ARBA00023244"/>
    </source>
</evidence>
<dbReference type="Proteomes" id="UP001596142">
    <property type="component" value="Unassembled WGS sequence"/>
</dbReference>
<keyword evidence="9" id="KW-1185">Reference proteome</keyword>
<organism evidence="8 9">
    <name type="scientific">Thalassorhabdus alkalitolerans</name>
    <dbReference type="NCBI Taxonomy" id="2282697"/>
    <lineage>
        <taxon>Bacteria</taxon>
        <taxon>Bacillati</taxon>
        <taxon>Bacillota</taxon>
        <taxon>Bacilli</taxon>
        <taxon>Bacillales</taxon>
        <taxon>Bacillaceae</taxon>
        <taxon>Thalassorhabdus</taxon>
    </lineage>
</organism>
<dbReference type="SUPFAM" id="SSF53790">
    <property type="entry name" value="Tetrapyrrole methylase"/>
    <property type="match status" value="1"/>
</dbReference>
<dbReference type="SUPFAM" id="SSF69618">
    <property type="entry name" value="HemD-like"/>
    <property type="match status" value="1"/>
</dbReference>
<evidence type="ECO:0000259" key="7">
    <source>
        <dbReference type="Pfam" id="PF00590"/>
    </source>
</evidence>
<gene>
    <name evidence="8" type="primary">cobA</name>
    <name evidence="8" type="ORF">ACFPU1_14770</name>
</gene>
<dbReference type="InterPro" id="IPR000878">
    <property type="entry name" value="4pyrrol_Mease"/>
</dbReference>
<dbReference type="InterPro" id="IPR036108">
    <property type="entry name" value="4pyrrol_syn_uPrphyn_synt_sf"/>
</dbReference>
<dbReference type="EC" id="2.1.1.107" evidence="1"/>
<dbReference type="InterPro" id="IPR014776">
    <property type="entry name" value="4pyrrole_Mease_sub2"/>
</dbReference>
<dbReference type="RefSeq" id="WP_385942533.1">
    <property type="nucleotide sequence ID" value="NZ_JBHSOZ010000009.1"/>
</dbReference>
<dbReference type="InterPro" id="IPR006366">
    <property type="entry name" value="CobA/CysG_C"/>
</dbReference>
<sequence length="486" mass="54178">MKQGIVYFIGAGPGDPELLTVKGRRLLQEADVIVYDRLVHPILLMETREDAQLVYCGKKPCQHTLRQEDIQKQLLIYARRGLKVVRLKGGDPSVFGRVGEEAELLAGHEIDYEIVPGITSGIAAPMYAGVPVTHRKFGGSFAMVTGHSKDKHGKPVLEWDSLAKGIDTIAFYMGMKNLSYICEQLITYGKPSTTPVLVVEWATFGKQRTVEGTLSTISNKVVQQKIANPAITLVGDIVSLRRKLKWFERSTVVSQGIILPEGNNHSYLKAMLAEARLDVYEPSQNVIEGKDTSYLSKLDSFKELVFLSKESISIFIKSLGRKGKDVRQVQQTVYTVDSKAQEELQTYGIQSSLLGDRMKMERPLFLGREEDRFSLSSSMNKEFAVTHQKKISSVFSETLHRLIDDGHADTLLLSDCESAHSFLHFMKEQGIDSDQAGEYLSVFCIGKETAELVKREGVPISLVFSSKEEFTEWLTAESSLSQAAKA</sequence>
<reference evidence="9" key="1">
    <citation type="journal article" date="2019" name="Int. J. Syst. Evol. Microbiol.">
        <title>The Global Catalogue of Microorganisms (GCM) 10K type strain sequencing project: providing services to taxonomists for standard genome sequencing and annotation.</title>
        <authorList>
            <consortium name="The Broad Institute Genomics Platform"/>
            <consortium name="The Broad Institute Genome Sequencing Center for Infectious Disease"/>
            <person name="Wu L."/>
            <person name="Ma J."/>
        </authorList>
    </citation>
    <scope>NUCLEOTIDE SEQUENCE [LARGE SCALE GENOMIC DNA]</scope>
    <source>
        <strain evidence="9">CECT 7184</strain>
    </source>
</reference>
<dbReference type="CDD" id="cd11642">
    <property type="entry name" value="SUMT"/>
    <property type="match status" value="1"/>
</dbReference>
<dbReference type="Pfam" id="PF00590">
    <property type="entry name" value="TP_methylase"/>
    <property type="match status" value="1"/>
</dbReference>
<evidence type="ECO:0000256" key="6">
    <source>
        <dbReference type="RuleBase" id="RU003960"/>
    </source>
</evidence>
<evidence type="ECO:0000313" key="9">
    <source>
        <dbReference type="Proteomes" id="UP001596142"/>
    </source>
</evidence>
<proteinExistence type="inferred from homology"/>